<evidence type="ECO:0000256" key="6">
    <source>
        <dbReference type="SAM" id="MobiDB-lite"/>
    </source>
</evidence>
<dbReference type="RefSeq" id="WP_053835259.1">
    <property type="nucleotide sequence ID" value="NZ_CXOI01000032.1"/>
</dbReference>
<evidence type="ECO:0000313" key="10">
    <source>
        <dbReference type="EMBL" id="CTP87398.1"/>
    </source>
</evidence>
<protein>
    <submittedName>
        <fullName evidence="10">ABC transporter permease</fullName>
    </submittedName>
</protein>
<evidence type="ECO:0000256" key="1">
    <source>
        <dbReference type="ARBA" id="ARBA00004651"/>
    </source>
</evidence>
<evidence type="ECO:0000256" key="3">
    <source>
        <dbReference type="ARBA" id="ARBA00022692"/>
    </source>
</evidence>
<dbReference type="GO" id="GO:0022857">
    <property type="term" value="F:transmembrane transporter activity"/>
    <property type="evidence" value="ECO:0007669"/>
    <property type="project" value="TreeGrafter"/>
</dbReference>
<dbReference type="InterPro" id="IPR025857">
    <property type="entry name" value="MacB_PCD"/>
</dbReference>
<evidence type="ECO:0000313" key="11">
    <source>
        <dbReference type="Proteomes" id="UP000046187"/>
    </source>
</evidence>
<dbReference type="AlphaFoldDB" id="A0A0K2ZP64"/>
<dbReference type="GO" id="GO:0005886">
    <property type="term" value="C:plasma membrane"/>
    <property type="evidence" value="ECO:0007669"/>
    <property type="project" value="UniProtKB-SubCell"/>
</dbReference>
<evidence type="ECO:0000256" key="2">
    <source>
        <dbReference type="ARBA" id="ARBA00022475"/>
    </source>
</evidence>
<feature type="transmembrane region" description="Helical" evidence="7">
    <location>
        <begin position="313"/>
        <end position="332"/>
    </location>
</feature>
<keyword evidence="2" id="KW-1003">Cell membrane</keyword>
<keyword evidence="4 7" id="KW-1133">Transmembrane helix</keyword>
<dbReference type="Proteomes" id="UP000046187">
    <property type="component" value="Unassembled WGS sequence"/>
</dbReference>
<evidence type="ECO:0000259" key="8">
    <source>
        <dbReference type="Pfam" id="PF02687"/>
    </source>
</evidence>
<sequence length="436" mass="48233">MFGYYLHLALRSFGRNKILTTLMVLAVALGIGASMTMLTVLHTLSGDPLPGRSATLFHPQLDPRPRDLPGADREPPDELTWQDANALYRLHVAPAQTMTSANWLPVRQTVPDSPLRMLTTRAASADLFAMFGMRFLYGSGWSRGDDAQRAQVVVLTRTLNDTLFGGADSVGKTLTIATRPFRVIGVIDNWDAQPRFYDLNSGAYKAPEALYLPFETWLDLPQDYGYGPMQCWGRDQEAGLHNPKSAQCTWVQYWVQLDTPAQVQRYRTALDHYSAQQRQLGRFERAPNTRLRDLLDWLDYKRVVPATVRMQSWIGFGVLLVCLLNAVGLLVAKFMRKAAEIGVRRALGASRRAVFLQCLAESGLIGGLGGLLGIPLTWIGLWLVRQQPVAYAQQAHADPALLALALAVAVLSALAAGVWPAWRASRIAPALQVKSL</sequence>
<feature type="compositionally biased region" description="Basic and acidic residues" evidence="6">
    <location>
        <begin position="61"/>
        <end position="76"/>
    </location>
</feature>
<keyword evidence="3 7" id="KW-0812">Transmembrane</keyword>
<keyword evidence="11" id="KW-1185">Reference proteome</keyword>
<proteinExistence type="predicted"/>
<evidence type="ECO:0000256" key="5">
    <source>
        <dbReference type="ARBA" id="ARBA00023136"/>
    </source>
</evidence>
<gene>
    <name evidence="10" type="ORF">XTALMG727_2009</name>
</gene>
<dbReference type="Pfam" id="PF02687">
    <property type="entry name" value="FtsX"/>
    <property type="match status" value="1"/>
</dbReference>
<feature type="region of interest" description="Disordered" evidence="6">
    <location>
        <begin position="54"/>
        <end position="76"/>
    </location>
</feature>
<feature type="transmembrane region" description="Helical" evidence="7">
    <location>
        <begin position="401"/>
        <end position="422"/>
    </location>
</feature>
<accession>A0A0K2ZP64</accession>
<dbReference type="PANTHER" id="PTHR30572">
    <property type="entry name" value="MEMBRANE COMPONENT OF TRANSPORTER-RELATED"/>
    <property type="match status" value="1"/>
</dbReference>
<organism evidence="10 11">
    <name type="scientific">Xanthomonas graminis pv. arrhenatheri LMG 727</name>
    <dbReference type="NCBI Taxonomy" id="1195923"/>
    <lineage>
        <taxon>Bacteria</taxon>
        <taxon>Pseudomonadati</taxon>
        <taxon>Pseudomonadota</taxon>
        <taxon>Gammaproteobacteria</taxon>
        <taxon>Lysobacterales</taxon>
        <taxon>Lysobacteraceae</taxon>
        <taxon>Xanthomonas</taxon>
        <taxon>Xanthomonas translucens group</taxon>
        <taxon>Xanthomonas graminis</taxon>
    </lineage>
</organism>
<feature type="transmembrane region" description="Helical" evidence="7">
    <location>
        <begin position="353"/>
        <end position="381"/>
    </location>
</feature>
<dbReference type="InterPro" id="IPR050250">
    <property type="entry name" value="Macrolide_Exporter_MacB"/>
</dbReference>
<name>A0A0K2ZP64_9XANT</name>
<feature type="transmembrane region" description="Helical" evidence="7">
    <location>
        <begin position="21"/>
        <end position="44"/>
    </location>
</feature>
<evidence type="ECO:0000256" key="7">
    <source>
        <dbReference type="SAM" id="Phobius"/>
    </source>
</evidence>
<dbReference type="InterPro" id="IPR003838">
    <property type="entry name" value="ABC3_permease_C"/>
</dbReference>
<reference evidence="11" key="1">
    <citation type="submission" date="2015-07" db="EMBL/GenBank/DDBJ databases">
        <authorList>
            <person name="Wibberg D."/>
        </authorList>
    </citation>
    <scope>NUCLEOTIDE SEQUENCE [LARGE SCALE GENOMIC DNA]</scope>
</reference>
<dbReference type="Pfam" id="PF12704">
    <property type="entry name" value="MacB_PCD"/>
    <property type="match status" value="1"/>
</dbReference>
<dbReference type="PANTHER" id="PTHR30572:SF18">
    <property type="entry name" value="ABC-TYPE MACROLIDE FAMILY EXPORT SYSTEM PERMEASE COMPONENT 2"/>
    <property type="match status" value="1"/>
</dbReference>
<dbReference type="EMBL" id="CXOI01000032">
    <property type="protein sequence ID" value="CTP87398.1"/>
    <property type="molecule type" value="Genomic_DNA"/>
</dbReference>
<keyword evidence="5 7" id="KW-0472">Membrane</keyword>
<feature type="domain" description="MacB-like periplasmic core" evidence="9">
    <location>
        <begin position="20"/>
        <end position="271"/>
    </location>
</feature>
<comment type="subcellular location">
    <subcellularLocation>
        <location evidence="1">Cell membrane</location>
        <topology evidence="1">Multi-pass membrane protein</topology>
    </subcellularLocation>
</comment>
<feature type="domain" description="ABC3 transporter permease C-terminal" evidence="8">
    <location>
        <begin position="314"/>
        <end position="429"/>
    </location>
</feature>
<evidence type="ECO:0000259" key="9">
    <source>
        <dbReference type="Pfam" id="PF12704"/>
    </source>
</evidence>
<evidence type="ECO:0000256" key="4">
    <source>
        <dbReference type="ARBA" id="ARBA00022989"/>
    </source>
</evidence>